<dbReference type="SUPFAM" id="SSF52151">
    <property type="entry name" value="FabD/lysophospholipase-like"/>
    <property type="match status" value="1"/>
</dbReference>
<dbReference type="eggNOG" id="KOG2926">
    <property type="taxonomic scope" value="Eukaryota"/>
</dbReference>
<evidence type="ECO:0000313" key="6">
    <source>
        <dbReference type="EMBL" id="EGV62351.1"/>
    </source>
</evidence>
<feature type="domain" description="Malonyl-CoA:ACP transacylase (MAT)" evidence="5">
    <location>
        <begin position="5"/>
        <end position="311"/>
    </location>
</feature>
<comment type="catalytic activity">
    <reaction evidence="4">
        <text>holo-[ACP] + malonyl-CoA = malonyl-[ACP] + CoA</text>
        <dbReference type="Rhea" id="RHEA:41792"/>
        <dbReference type="Rhea" id="RHEA-COMP:9623"/>
        <dbReference type="Rhea" id="RHEA-COMP:9685"/>
        <dbReference type="ChEBI" id="CHEBI:57287"/>
        <dbReference type="ChEBI" id="CHEBI:57384"/>
        <dbReference type="ChEBI" id="CHEBI:64479"/>
        <dbReference type="ChEBI" id="CHEBI:78449"/>
        <dbReference type="EC" id="2.3.1.39"/>
    </reaction>
</comment>
<keyword evidence="2" id="KW-0808">Transferase</keyword>
<dbReference type="InterPro" id="IPR001227">
    <property type="entry name" value="Ac_transferase_dom_sf"/>
</dbReference>
<evidence type="ECO:0000256" key="3">
    <source>
        <dbReference type="ARBA" id="ARBA00023315"/>
    </source>
</evidence>
<dbReference type="GeneID" id="18249960"/>
<proteinExistence type="predicted"/>
<dbReference type="GO" id="GO:0006633">
    <property type="term" value="P:fatty acid biosynthetic process"/>
    <property type="evidence" value="ECO:0007669"/>
    <property type="project" value="TreeGrafter"/>
</dbReference>
<evidence type="ECO:0000256" key="1">
    <source>
        <dbReference type="ARBA" id="ARBA00013258"/>
    </source>
</evidence>
<dbReference type="PANTHER" id="PTHR42681:SF1">
    <property type="entry name" value="MALONYL-COA-ACYL CARRIER PROTEIN TRANSACYLASE, MITOCHONDRIAL"/>
    <property type="match status" value="1"/>
</dbReference>
<protein>
    <recommendedName>
        <fullName evidence="1">[acyl-carrier-protein] S-malonyltransferase</fullName>
        <ecNumber evidence="1">2.3.1.39</ecNumber>
    </recommendedName>
</protein>
<dbReference type="Gene3D" id="3.40.366.10">
    <property type="entry name" value="Malonyl-Coenzyme A Acyl Carrier Protein, domain 2"/>
    <property type="match status" value="1"/>
</dbReference>
<evidence type="ECO:0000313" key="7">
    <source>
        <dbReference type="Proteomes" id="UP000000707"/>
    </source>
</evidence>
<gene>
    <name evidence="6" type="ORF">CANTEDRAFT_136284</name>
</gene>
<evidence type="ECO:0000256" key="4">
    <source>
        <dbReference type="ARBA" id="ARBA00048462"/>
    </source>
</evidence>
<name>G3B854_CANTC</name>
<dbReference type="EMBL" id="GL996527">
    <property type="protein sequence ID" value="EGV62351.1"/>
    <property type="molecule type" value="Genomic_DNA"/>
</dbReference>
<dbReference type="InterPro" id="IPR014043">
    <property type="entry name" value="Acyl_transferase_dom"/>
</dbReference>
<evidence type="ECO:0000259" key="5">
    <source>
        <dbReference type="SMART" id="SM00827"/>
    </source>
</evidence>
<dbReference type="GO" id="GO:0004314">
    <property type="term" value="F:[acyl-carrier-protein] S-malonyltransferase activity"/>
    <property type="evidence" value="ECO:0007669"/>
    <property type="project" value="UniProtKB-EC"/>
</dbReference>
<sequence length="331" mass="35546">MFAITCPGQGFIRASLMSPYAQYGRILSPICAAVDESLQASFSQQLNDNNEQFLRKTSNAQPAMLMATVAVAEILRSHYGLDFVSRATAICGHSLGEYTAMVLNGTLDVGTAARLVRRRGELMENLRLQDYTMVAALIRPEFLDLVVETCTAARVLANVNSHKQVVLSGPESTVSNVLVRLNAQRRVVVRTVKLPVEIPFHHEVLGQIETPLRELAAELVDGFAPAAARPAPVPAPAVVCNLTGAVTLPTEVVNTVISANSRPVQWVKTMDTLALLGVKTLVNFGPGQVLQGINQSFPFKNVSADLLNAAEMDQLAAVYETAVVGISPGTK</sequence>
<reference evidence="6 7" key="1">
    <citation type="journal article" date="2011" name="Proc. Natl. Acad. Sci. U.S.A.">
        <title>Comparative genomics of xylose-fermenting fungi for enhanced biofuel production.</title>
        <authorList>
            <person name="Wohlbach D.J."/>
            <person name="Kuo A."/>
            <person name="Sato T.K."/>
            <person name="Potts K.M."/>
            <person name="Salamov A.A."/>
            <person name="LaButti K.M."/>
            <person name="Sun H."/>
            <person name="Clum A."/>
            <person name="Pangilinan J.L."/>
            <person name="Lindquist E.A."/>
            <person name="Lucas S."/>
            <person name="Lapidus A."/>
            <person name="Jin M."/>
            <person name="Gunawan C."/>
            <person name="Balan V."/>
            <person name="Dale B.E."/>
            <person name="Jeffries T.W."/>
            <person name="Zinkel R."/>
            <person name="Barry K.W."/>
            <person name="Grigoriev I.V."/>
            <person name="Gasch A.P."/>
        </authorList>
    </citation>
    <scope>NUCLEOTIDE SEQUENCE [LARGE SCALE GENOMIC DNA]</scope>
    <source>
        <strain evidence="7">ATCC 10573 / BCRC 21748 / CBS 615 / JCM 9827 / NBRC 10315 / NRRL Y-1498 / VKM Y-70</strain>
    </source>
</reference>
<dbReference type="AlphaFoldDB" id="G3B854"/>
<dbReference type="Gene3D" id="3.30.70.250">
    <property type="entry name" value="Malonyl-CoA ACP transacylase, ACP-binding"/>
    <property type="match status" value="1"/>
</dbReference>
<accession>G3B854</accession>
<keyword evidence="7" id="KW-1185">Reference proteome</keyword>
<keyword evidence="3" id="KW-0012">Acyltransferase</keyword>
<dbReference type="OrthoDB" id="541883at2759"/>
<dbReference type="GO" id="GO:0005739">
    <property type="term" value="C:mitochondrion"/>
    <property type="evidence" value="ECO:0007669"/>
    <property type="project" value="TreeGrafter"/>
</dbReference>
<dbReference type="SUPFAM" id="SSF55048">
    <property type="entry name" value="Probable ACP-binding domain of malonyl-CoA ACP transacylase"/>
    <property type="match status" value="1"/>
</dbReference>
<dbReference type="Pfam" id="PF00698">
    <property type="entry name" value="Acyl_transf_1"/>
    <property type="match status" value="1"/>
</dbReference>
<dbReference type="STRING" id="590646.G3B854"/>
<evidence type="ECO:0000256" key="2">
    <source>
        <dbReference type="ARBA" id="ARBA00022679"/>
    </source>
</evidence>
<dbReference type="SMART" id="SM00827">
    <property type="entry name" value="PKS_AT"/>
    <property type="match status" value="1"/>
</dbReference>
<organism evidence="7">
    <name type="scientific">Candida tenuis (strain ATCC 10573 / BCRC 21748 / CBS 615 / JCM 9827 / NBRC 10315 / NRRL Y-1498 / VKM Y-70)</name>
    <name type="common">Yeast</name>
    <name type="synonym">Yamadazyma tenuis</name>
    <dbReference type="NCBI Taxonomy" id="590646"/>
    <lineage>
        <taxon>Eukaryota</taxon>
        <taxon>Fungi</taxon>
        <taxon>Dikarya</taxon>
        <taxon>Ascomycota</taxon>
        <taxon>Saccharomycotina</taxon>
        <taxon>Pichiomycetes</taxon>
        <taxon>Debaryomycetaceae</taxon>
        <taxon>Yamadazyma</taxon>
    </lineage>
</organism>
<dbReference type="EC" id="2.3.1.39" evidence="1"/>
<dbReference type="PANTHER" id="PTHR42681">
    <property type="entry name" value="MALONYL-COA-ACYL CARRIER PROTEIN TRANSACYLASE, MITOCHONDRIAL"/>
    <property type="match status" value="1"/>
</dbReference>
<dbReference type="InterPro" id="IPR016035">
    <property type="entry name" value="Acyl_Trfase/lysoPLipase"/>
</dbReference>
<dbReference type="InterPro" id="IPR016036">
    <property type="entry name" value="Malonyl_transacylase_ACP-bd"/>
</dbReference>
<dbReference type="HOGENOM" id="CLU_030558_0_1_1"/>
<dbReference type="Proteomes" id="UP000000707">
    <property type="component" value="Unassembled WGS sequence"/>
</dbReference>
<dbReference type="KEGG" id="cten:18249960"/>
<dbReference type="InterPro" id="IPR050858">
    <property type="entry name" value="Mal-CoA-ACP_Trans/PKS_FabD"/>
</dbReference>